<dbReference type="InterPro" id="IPR010502">
    <property type="entry name" value="Carb-bd_dom_fam9"/>
</dbReference>
<feature type="chain" id="PRO_5016683490" evidence="1">
    <location>
        <begin position="21"/>
        <end position="248"/>
    </location>
</feature>
<dbReference type="CDD" id="cd00241">
    <property type="entry name" value="DOMON_like"/>
    <property type="match status" value="1"/>
</dbReference>
<accession>A0A346NHX2</accession>
<keyword evidence="1" id="KW-0732">Signal</keyword>
<sequence length="248" mass="27398">MKRIALAMTLLSGVAASVQAASEQSVIYTDTAVVVDGVANDAIWKKAQWHALDHDMVGAVPEASDFTGRYKLAWDEAQLYLLVEITDDVLIDTHPNPKEAYWDDDCLEIFLDEDASGGDHLHSYNAFAYHIALDGNVADFGNGKDNNSVVLLNDHLDSAWQRQPQKPHNVIWEVAVRIYPDTYNTASPGEPVALSADKIMGFMLAYCDNDGSETREHFMGSHDIKPVNGDKNRGYIDASVFGKLKLVK</sequence>
<dbReference type="GO" id="GO:0030246">
    <property type="term" value="F:carbohydrate binding"/>
    <property type="evidence" value="ECO:0007669"/>
    <property type="project" value="InterPro"/>
</dbReference>
<protein>
    <submittedName>
        <fullName evidence="3">Sugar-binding protein</fullName>
    </submittedName>
</protein>
<evidence type="ECO:0000313" key="4">
    <source>
        <dbReference type="Proteomes" id="UP000262073"/>
    </source>
</evidence>
<gene>
    <name evidence="3" type="ORF">D0Y50_01325</name>
</gene>
<dbReference type="EMBL" id="CP031769">
    <property type="protein sequence ID" value="AXR05129.1"/>
    <property type="molecule type" value="Genomic_DNA"/>
</dbReference>
<name>A0A346NHX2_9ALTE</name>
<organism evidence="3 4">
    <name type="scientific">Salinimonas sediminis</name>
    <dbReference type="NCBI Taxonomy" id="2303538"/>
    <lineage>
        <taxon>Bacteria</taxon>
        <taxon>Pseudomonadati</taxon>
        <taxon>Pseudomonadota</taxon>
        <taxon>Gammaproteobacteria</taxon>
        <taxon>Alteromonadales</taxon>
        <taxon>Alteromonadaceae</taxon>
        <taxon>Alteromonas/Salinimonas group</taxon>
        <taxon>Salinimonas</taxon>
    </lineage>
</organism>
<feature type="domain" description="Carbohydrate-binding" evidence="2">
    <location>
        <begin position="35"/>
        <end position="247"/>
    </location>
</feature>
<dbReference type="Pfam" id="PF06452">
    <property type="entry name" value="CBM9_1"/>
    <property type="match status" value="1"/>
</dbReference>
<dbReference type="OrthoDB" id="9786766at2"/>
<dbReference type="GO" id="GO:0016052">
    <property type="term" value="P:carbohydrate catabolic process"/>
    <property type="evidence" value="ECO:0007669"/>
    <property type="project" value="InterPro"/>
</dbReference>
<dbReference type="KEGG" id="salm:D0Y50_01325"/>
<evidence type="ECO:0000259" key="2">
    <source>
        <dbReference type="Pfam" id="PF06452"/>
    </source>
</evidence>
<dbReference type="Gene3D" id="2.60.40.1190">
    <property type="match status" value="1"/>
</dbReference>
<reference evidence="3 4" key="1">
    <citation type="submission" date="2018-08" db="EMBL/GenBank/DDBJ databases">
        <title>Salinimonas sediminis sp. nov., a piezophilic bacterium isolated from a deep-sea sediment sample from the New Britain Trench.</title>
        <authorList>
            <person name="Cao J."/>
        </authorList>
    </citation>
    <scope>NUCLEOTIDE SEQUENCE [LARGE SCALE GENOMIC DNA]</scope>
    <source>
        <strain evidence="3 4">N102</strain>
    </source>
</reference>
<dbReference type="GO" id="GO:0004553">
    <property type="term" value="F:hydrolase activity, hydrolyzing O-glycosyl compounds"/>
    <property type="evidence" value="ECO:0007669"/>
    <property type="project" value="InterPro"/>
</dbReference>
<dbReference type="AlphaFoldDB" id="A0A346NHX2"/>
<evidence type="ECO:0000313" key="3">
    <source>
        <dbReference type="EMBL" id="AXR05129.1"/>
    </source>
</evidence>
<keyword evidence="4" id="KW-1185">Reference proteome</keyword>
<evidence type="ECO:0000256" key="1">
    <source>
        <dbReference type="SAM" id="SignalP"/>
    </source>
</evidence>
<dbReference type="SUPFAM" id="SSF49344">
    <property type="entry name" value="CBD9-like"/>
    <property type="match status" value="1"/>
</dbReference>
<dbReference type="Proteomes" id="UP000262073">
    <property type="component" value="Chromosome"/>
</dbReference>
<dbReference type="RefSeq" id="WP_117315140.1">
    <property type="nucleotide sequence ID" value="NZ_CP031769.1"/>
</dbReference>
<proteinExistence type="predicted"/>
<feature type="signal peptide" evidence="1">
    <location>
        <begin position="1"/>
        <end position="20"/>
    </location>
</feature>